<organism evidence="1 2">
    <name type="scientific">Solea senegalensis</name>
    <name type="common">Senegalese sole</name>
    <dbReference type="NCBI Taxonomy" id="28829"/>
    <lineage>
        <taxon>Eukaryota</taxon>
        <taxon>Metazoa</taxon>
        <taxon>Chordata</taxon>
        <taxon>Craniata</taxon>
        <taxon>Vertebrata</taxon>
        <taxon>Euteleostomi</taxon>
        <taxon>Actinopterygii</taxon>
        <taxon>Neopterygii</taxon>
        <taxon>Teleostei</taxon>
        <taxon>Neoteleostei</taxon>
        <taxon>Acanthomorphata</taxon>
        <taxon>Carangaria</taxon>
        <taxon>Pleuronectiformes</taxon>
        <taxon>Pleuronectoidei</taxon>
        <taxon>Soleidae</taxon>
        <taxon>Solea</taxon>
    </lineage>
</organism>
<dbReference type="EMBL" id="JAGKHQ010000651">
    <property type="protein sequence ID" value="KAG7466621.1"/>
    <property type="molecule type" value="Genomic_DNA"/>
</dbReference>
<keyword evidence="2" id="KW-1185">Reference proteome</keyword>
<feature type="non-terminal residue" evidence="1">
    <location>
        <position position="1"/>
    </location>
</feature>
<sequence>DEGCSTFLDQRTPCWTPRPGEVPSWMAAVMTSPKMNRPFYDDASFPQDVF</sequence>
<name>A0AAV6PMA1_SOLSE</name>
<evidence type="ECO:0000313" key="2">
    <source>
        <dbReference type="Proteomes" id="UP000693946"/>
    </source>
</evidence>
<dbReference type="AlphaFoldDB" id="A0AAV6PMA1"/>
<dbReference type="Proteomes" id="UP000693946">
    <property type="component" value="Unassembled WGS sequence"/>
</dbReference>
<reference evidence="1 2" key="1">
    <citation type="journal article" date="2021" name="Sci. Rep.">
        <title>Chromosome anchoring in Senegalese sole (Solea senegalensis) reveals sex-associated markers and genome rearrangements in flatfish.</title>
        <authorList>
            <person name="Guerrero-Cozar I."/>
            <person name="Gomez-Garrido J."/>
            <person name="Berbel C."/>
            <person name="Martinez-Blanch J.F."/>
            <person name="Alioto T."/>
            <person name="Claros M.G."/>
            <person name="Gagnaire P.A."/>
            <person name="Manchado M."/>
        </authorList>
    </citation>
    <scope>NUCLEOTIDE SEQUENCE [LARGE SCALE GENOMIC DNA]</scope>
    <source>
        <strain evidence="1">Sse05_10M</strain>
    </source>
</reference>
<comment type="caution">
    <text evidence="1">The sequence shown here is derived from an EMBL/GenBank/DDBJ whole genome shotgun (WGS) entry which is preliminary data.</text>
</comment>
<feature type="non-terminal residue" evidence="1">
    <location>
        <position position="50"/>
    </location>
</feature>
<evidence type="ECO:0000313" key="1">
    <source>
        <dbReference type="EMBL" id="KAG7466621.1"/>
    </source>
</evidence>
<protein>
    <submittedName>
        <fullName evidence="1">Uncharacterized protein</fullName>
    </submittedName>
</protein>
<proteinExistence type="predicted"/>
<accession>A0AAV6PMA1</accession>
<gene>
    <name evidence="1" type="ORF">JOB18_020828</name>
</gene>